<name>A0ABY3XL16_9ACTN</name>
<proteinExistence type="predicted"/>
<organism evidence="1 2">
    <name type="scientific">Streptomyces tubbatahanensis</name>
    <dbReference type="NCBI Taxonomy" id="2923272"/>
    <lineage>
        <taxon>Bacteria</taxon>
        <taxon>Bacillati</taxon>
        <taxon>Actinomycetota</taxon>
        <taxon>Actinomycetes</taxon>
        <taxon>Kitasatosporales</taxon>
        <taxon>Streptomycetaceae</taxon>
        <taxon>Streptomyces</taxon>
    </lineage>
</organism>
<keyword evidence="2" id="KW-1185">Reference proteome</keyword>
<evidence type="ECO:0000313" key="2">
    <source>
        <dbReference type="Proteomes" id="UP001202244"/>
    </source>
</evidence>
<sequence length="60" mass="6165">MTHATGIVGRNAAPVPDEAGAVAGDLRRDGLVVMDDASGRLPDRVEIVGHLSGESASIRK</sequence>
<reference evidence="1 2" key="1">
    <citation type="journal article" date="2023" name="Microbiol. Spectr.">
        <title>Synergy between Genome Mining, Metabolomics, and Bioinformatics Uncovers Antibacterial Chlorinated Carbazole Alkaloids and Their Biosynthetic Gene Cluster from Streptomyces tubbatahanensis sp. nov., a Novel Actinomycete Isolated from Sulu Sea, Philippines.</title>
        <authorList>
            <person name="Tenebro C.P."/>
            <person name="Trono D.J.V.L."/>
            <person name="Balida L.A.P."/>
            <person name="Bayog L.K.A."/>
            <person name="Bruna J.R."/>
            <person name="Sabido E.M."/>
            <person name="Caspe D.P.C."/>
            <person name="de Los Santos E.L.C."/>
            <person name="Saludes J.P."/>
            <person name="Dalisay D.S."/>
        </authorList>
    </citation>
    <scope>NUCLEOTIDE SEQUENCE [LARGE SCALE GENOMIC DNA]</scope>
    <source>
        <strain evidence="1 2">DSD3025</strain>
    </source>
</reference>
<accession>A0ABY3XL16</accession>
<dbReference type="Proteomes" id="UP001202244">
    <property type="component" value="Chromosome"/>
</dbReference>
<dbReference type="RefSeq" id="WP_242748500.1">
    <property type="nucleotide sequence ID" value="NZ_CP093846.1"/>
</dbReference>
<dbReference type="EMBL" id="CP093846">
    <property type="protein sequence ID" value="UNS95116.1"/>
    <property type="molecule type" value="Genomic_DNA"/>
</dbReference>
<gene>
    <name evidence="1" type="ORF">MMF93_00555</name>
</gene>
<protein>
    <submittedName>
        <fullName evidence="1">Uncharacterized protein</fullName>
    </submittedName>
</protein>
<evidence type="ECO:0000313" key="1">
    <source>
        <dbReference type="EMBL" id="UNS95116.1"/>
    </source>
</evidence>